<protein>
    <recommendedName>
        <fullName evidence="3">Transmembrane protein</fullName>
    </recommendedName>
</protein>
<feature type="transmembrane region" description="Helical" evidence="1">
    <location>
        <begin position="240"/>
        <end position="257"/>
    </location>
</feature>
<name>A0A5J4SUL5_9ZZZZ</name>
<feature type="transmembrane region" description="Helical" evidence="1">
    <location>
        <begin position="39"/>
        <end position="58"/>
    </location>
</feature>
<dbReference type="AlphaFoldDB" id="A0A5J4SUL5"/>
<feature type="transmembrane region" description="Helical" evidence="1">
    <location>
        <begin position="264"/>
        <end position="282"/>
    </location>
</feature>
<evidence type="ECO:0008006" key="3">
    <source>
        <dbReference type="Google" id="ProtNLM"/>
    </source>
</evidence>
<keyword evidence="1" id="KW-0472">Membrane</keyword>
<keyword evidence="1" id="KW-1133">Transmembrane helix</keyword>
<proteinExistence type="predicted"/>
<sequence>MNNLQRLHTNFISDRLLYLVVVVLFIAFRFLGVEKWENAELWISTGIQIGIAFLLVFLNQTFGMIRGRTALPAIFFLLLTGTNPLYFNDLTGSISALVIIVCLFWLLGCYQNPNSQLAAFNIALLLTLGSFYWPPLIVFFPLIWFGMFRFRSLNIKSFVAFLLGFLIVFLFLITWSIYSKDNISLFLDELFQYDALRYVQYFPFELRESIVTGFLLLLFVLSGFKIFMADISEKVKSITILSWFFIFTLVVLVFYIIQYQFVKEWGLILHIPFAFLLSHYFSSPSTRGNSWLFLFTILFFVLFFVSLTVLI</sequence>
<feature type="transmembrane region" description="Helical" evidence="1">
    <location>
        <begin position="288"/>
        <end position="310"/>
    </location>
</feature>
<feature type="transmembrane region" description="Helical" evidence="1">
    <location>
        <begin position="158"/>
        <end position="178"/>
    </location>
</feature>
<accession>A0A5J4SUL5</accession>
<reference evidence="2" key="1">
    <citation type="submission" date="2019-03" db="EMBL/GenBank/DDBJ databases">
        <title>Single cell metagenomics reveals metabolic interactions within the superorganism composed of flagellate Streblomastix strix and complex community of Bacteroidetes bacteria on its surface.</title>
        <authorList>
            <person name="Treitli S.C."/>
            <person name="Kolisko M."/>
            <person name="Husnik F."/>
            <person name="Keeling P."/>
            <person name="Hampl V."/>
        </authorList>
    </citation>
    <scope>NUCLEOTIDE SEQUENCE</scope>
    <source>
        <strain evidence="2">STM</strain>
    </source>
</reference>
<organism evidence="2">
    <name type="scientific">termite gut metagenome</name>
    <dbReference type="NCBI Taxonomy" id="433724"/>
    <lineage>
        <taxon>unclassified sequences</taxon>
        <taxon>metagenomes</taxon>
        <taxon>organismal metagenomes</taxon>
    </lineage>
</organism>
<keyword evidence="1" id="KW-0812">Transmembrane</keyword>
<feature type="transmembrane region" description="Helical" evidence="1">
    <location>
        <begin position="210"/>
        <end position="228"/>
    </location>
</feature>
<dbReference type="EMBL" id="SNRY01000058">
    <property type="protein sequence ID" value="KAA6348885.1"/>
    <property type="molecule type" value="Genomic_DNA"/>
</dbReference>
<feature type="transmembrane region" description="Helical" evidence="1">
    <location>
        <begin position="16"/>
        <end position="33"/>
    </location>
</feature>
<comment type="caution">
    <text evidence="2">The sequence shown here is derived from an EMBL/GenBank/DDBJ whole genome shotgun (WGS) entry which is preliminary data.</text>
</comment>
<feature type="transmembrane region" description="Helical" evidence="1">
    <location>
        <begin position="122"/>
        <end position="146"/>
    </location>
</feature>
<evidence type="ECO:0000313" key="2">
    <source>
        <dbReference type="EMBL" id="KAA6348885.1"/>
    </source>
</evidence>
<evidence type="ECO:0000256" key="1">
    <source>
        <dbReference type="SAM" id="Phobius"/>
    </source>
</evidence>
<gene>
    <name evidence="2" type="ORF">EZS27_003685</name>
</gene>
<feature type="transmembrane region" description="Helical" evidence="1">
    <location>
        <begin position="93"/>
        <end position="110"/>
    </location>
</feature>